<evidence type="ECO:0000313" key="1">
    <source>
        <dbReference type="EMBL" id="MCO6047152.1"/>
    </source>
</evidence>
<dbReference type="Gene3D" id="2.60.120.260">
    <property type="entry name" value="Galactose-binding domain-like"/>
    <property type="match status" value="1"/>
</dbReference>
<reference evidence="1" key="1">
    <citation type="submission" date="2022-06" db="EMBL/GenBank/DDBJ databases">
        <title>Aeoliella straminimaris, a novel planctomycete from sediments.</title>
        <authorList>
            <person name="Vitorino I.R."/>
            <person name="Lage O.M."/>
        </authorList>
    </citation>
    <scope>NUCLEOTIDE SEQUENCE</scope>
    <source>
        <strain evidence="1">ICT_H6.2</strain>
    </source>
</reference>
<dbReference type="AlphaFoldDB" id="A0A9X2FFN9"/>
<comment type="caution">
    <text evidence="1">The sequence shown here is derived from an EMBL/GenBank/DDBJ whole genome shotgun (WGS) entry which is preliminary data.</text>
</comment>
<protein>
    <submittedName>
        <fullName evidence="1">Uncharacterized protein</fullName>
    </submittedName>
</protein>
<sequence>MAGTIAVSSYTYNNLGDLNAIAGKDAPSGEPQALIDGQGKAGEYTPGTFFWDAGQEGTIYNEANGDIEAGQPQPSVTFDLGDTYDLGALVVHYGERTPSGVVAPAAVEVLVDGNSLGSFGGFDNTPTSGDAVSPDYYGAVRSNTIGLTGASGQFVELRFHGNLHNPELFSDSWLGLMEVEFNQVAEPATSSMVCLMLATMIAGGLARRRKPVQD</sequence>
<dbReference type="EMBL" id="JAMXLR010000089">
    <property type="protein sequence ID" value="MCO6047152.1"/>
    <property type="molecule type" value="Genomic_DNA"/>
</dbReference>
<evidence type="ECO:0000313" key="2">
    <source>
        <dbReference type="Proteomes" id="UP001155241"/>
    </source>
</evidence>
<accession>A0A9X2FFN9</accession>
<organism evidence="1 2">
    <name type="scientific">Aeoliella straminimaris</name>
    <dbReference type="NCBI Taxonomy" id="2954799"/>
    <lineage>
        <taxon>Bacteria</taxon>
        <taxon>Pseudomonadati</taxon>
        <taxon>Planctomycetota</taxon>
        <taxon>Planctomycetia</taxon>
        <taxon>Pirellulales</taxon>
        <taxon>Lacipirellulaceae</taxon>
        <taxon>Aeoliella</taxon>
    </lineage>
</organism>
<name>A0A9X2FFN9_9BACT</name>
<dbReference type="Proteomes" id="UP001155241">
    <property type="component" value="Unassembled WGS sequence"/>
</dbReference>
<keyword evidence="2" id="KW-1185">Reference proteome</keyword>
<proteinExistence type="predicted"/>
<gene>
    <name evidence="1" type="ORF">NG895_24910</name>
</gene>